<name>Q4SN77_TETNG</name>
<dbReference type="AlphaFoldDB" id="Q4SN77"/>
<reference evidence="1" key="2">
    <citation type="submission" date="2004-02" db="EMBL/GenBank/DDBJ databases">
        <authorList>
            <consortium name="Genoscope"/>
            <consortium name="Whitehead Institute Centre for Genome Research"/>
        </authorList>
    </citation>
    <scope>NUCLEOTIDE SEQUENCE</scope>
</reference>
<dbReference type="KEGG" id="tng:GSTEN00015406G001"/>
<dbReference type="OrthoDB" id="8783239at2759"/>
<proteinExistence type="predicted"/>
<organism evidence="1">
    <name type="scientific">Tetraodon nigroviridis</name>
    <name type="common">Spotted green pufferfish</name>
    <name type="synonym">Chelonodon nigroviridis</name>
    <dbReference type="NCBI Taxonomy" id="99883"/>
    <lineage>
        <taxon>Eukaryota</taxon>
        <taxon>Metazoa</taxon>
        <taxon>Chordata</taxon>
        <taxon>Craniata</taxon>
        <taxon>Vertebrata</taxon>
        <taxon>Euteleostomi</taxon>
        <taxon>Actinopterygii</taxon>
        <taxon>Neopterygii</taxon>
        <taxon>Teleostei</taxon>
        <taxon>Neoteleostei</taxon>
        <taxon>Acanthomorphata</taxon>
        <taxon>Eupercaria</taxon>
        <taxon>Tetraodontiformes</taxon>
        <taxon>Tetradontoidea</taxon>
        <taxon>Tetraodontidae</taxon>
        <taxon>Tetraodon</taxon>
    </lineage>
</organism>
<evidence type="ECO:0000313" key="1">
    <source>
        <dbReference type="EMBL" id="CAF97905.1"/>
    </source>
</evidence>
<sequence length="171" mass="19682">MFCDDDPCCVFPAAVVLLDSWEVLLTKLWDEHLNHSLIRDIKQTLDKIIRRNKNAERFQEEMDPAQFPRQPSSPEELLELTSELFSRWLKVGCMPSINTCPLPSLRPFVERKDYGPSRARLLTTRGLSDEEKGLSEKIVGMTPPSSAAPTWTHHPLVWSLLLLGLYRWLLP</sequence>
<accession>Q4SN77</accession>
<protein>
    <submittedName>
        <fullName evidence="1">(spotted green pufferfish) hypothetical protein</fullName>
    </submittedName>
</protein>
<dbReference type="EMBL" id="CAAE01014543">
    <property type="protein sequence ID" value="CAF97905.1"/>
    <property type="molecule type" value="Genomic_DNA"/>
</dbReference>
<comment type="caution">
    <text evidence="1">The sequence shown here is derived from an EMBL/GenBank/DDBJ whole genome shotgun (WGS) entry which is preliminary data.</text>
</comment>
<gene>
    <name evidence="1" type="ORF">GSTENG00015406001</name>
</gene>
<reference evidence="1" key="1">
    <citation type="journal article" date="2004" name="Nature">
        <title>Genome duplication in the teleost fish Tetraodon nigroviridis reveals the early vertebrate proto-karyotype.</title>
        <authorList>
            <person name="Jaillon O."/>
            <person name="Aury J.-M."/>
            <person name="Brunet F."/>
            <person name="Petit J.-L."/>
            <person name="Stange-Thomann N."/>
            <person name="Mauceli E."/>
            <person name="Bouneau L."/>
            <person name="Fischer C."/>
            <person name="Ozouf-Costaz C."/>
            <person name="Bernot A."/>
            <person name="Nicaud S."/>
            <person name="Jaffe D."/>
            <person name="Fisher S."/>
            <person name="Lutfalla G."/>
            <person name="Dossat C."/>
            <person name="Segurens B."/>
            <person name="Dasilva C."/>
            <person name="Salanoubat M."/>
            <person name="Levy M."/>
            <person name="Boudet N."/>
            <person name="Castellano S."/>
            <person name="Anthouard V."/>
            <person name="Jubin C."/>
            <person name="Castelli V."/>
            <person name="Katinka M."/>
            <person name="Vacherie B."/>
            <person name="Biemont C."/>
            <person name="Skalli Z."/>
            <person name="Cattolico L."/>
            <person name="Poulain J."/>
            <person name="De Berardinis V."/>
            <person name="Cruaud C."/>
            <person name="Duprat S."/>
            <person name="Brottier P."/>
            <person name="Coutanceau J.-P."/>
            <person name="Gouzy J."/>
            <person name="Parra G."/>
            <person name="Lardier G."/>
            <person name="Chapple C."/>
            <person name="McKernan K.J."/>
            <person name="McEwan P."/>
            <person name="Bosak S."/>
            <person name="Kellis M."/>
            <person name="Volff J.-N."/>
            <person name="Guigo R."/>
            <person name="Zody M.C."/>
            <person name="Mesirov J."/>
            <person name="Lindblad-Toh K."/>
            <person name="Birren B."/>
            <person name="Nusbaum C."/>
            <person name="Kahn D."/>
            <person name="Robinson-Rechavi M."/>
            <person name="Laudet V."/>
            <person name="Schachter V."/>
            <person name="Quetier F."/>
            <person name="Saurin W."/>
            <person name="Scarpelli C."/>
            <person name="Wincker P."/>
            <person name="Lander E.S."/>
            <person name="Weissenbach J."/>
            <person name="Roest Crollius H."/>
        </authorList>
    </citation>
    <scope>NUCLEOTIDE SEQUENCE [LARGE SCALE GENOMIC DNA]</scope>
</reference>